<dbReference type="AlphaFoldDB" id="A0A0D5A299"/>
<dbReference type="EMBL" id="KJ947870">
    <property type="protein sequence ID" value="AJW30632.1"/>
    <property type="molecule type" value="Genomic_DNA"/>
</dbReference>
<evidence type="ECO:0000313" key="1">
    <source>
        <dbReference type="EMBL" id="AJW30632.1"/>
    </source>
</evidence>
<sequence length="37" mass="4181">MRRLEYVLRGPNLSRSIPMRTLAGIVNATLQIATVRI</sequence>
<protein>
    <submittedName>
        <fullName evidence="1">Uncharacterized protein</fullName>
    </submittedName>
</protein>
<reference evidence="1" key="1">
    <citation type="submission" date="2014-06" db="EMBL/GenBank/DDBJ databases">
        <authorList>
            <person name="Berube P.M."/>
        </authorList>
    </citation>
    <scope>NUCLEOTIDE SEQUENCE</scope>
    <source>
        <strain evidence="1">P0902-H212</strain>
    </source>
</reference>
<proteinExistence type="predicted"/>
<name>A0A0D5A299_PROMR</name>
<organism evidence="1">
    <name type="scientific">Prochlorococcus marinus str. P0902-H212</name>
    <dbReference type="NCBI Taxonomy" id="1620696"/>
    <lineage>
        <taxon>Bacteria</taxon>
        <taxon>Bacillati</taxon>
        <taxon>Cyanobacteriota</taxon>
        <taxon>Cyanophyceae</taxon>
        <taxon>Synechococcales</taxon>
        <taxon>Prochlorococcaceae</taxon>
        <taxon>Prochlorococcus</taxon>
    </lineage>
</organism>
<gene>
    <name evidence="1" type="ORF">FA02_0367</name>
</gene>
<accession>A0A0D5A299</accession>